<keyword evidence="2" id="KW-1133">Transmembrane helix</keyword>
<organism evidence="3 4">
    <name type="scientific">Aliiruegeria lutimaris</name>
    <dbReference type="NCBI Taxonomy" id="571298"/>
    <lineage>
        <taxon>Bacteria</taxon>
        <taxon>Pseudomonadati</taxon>
        <taxon>Pseudomonadota</taxon>
        <taxon>Alphaproteobacteria</taxon>
        <taxon>Rhodobacterales</taxon>
        <taxon>Roseobacteraceae</taxon>
        <taxon>Aliiruegeria</taxon>
    </lineage>
</organism>
<proteinExistence type="predicted"/>
<dbReference type="EMBL" id="FNEK01000028">
    <property type="protein sequence ID" value="SDJ99162.1"/>
    <property type="molecule type" value="Genomic_DNA"/>
</dbReference>
<dbReference type="Proteomes" id="UP000199382">
    <property type="component" value="Unassembled WGS sequence"/>
</dbReference>
<protein>
    <submittedName>
        <fullName evidence="3">Uncharacterized protein</fullName>
    </submittedName>
</protein>
<gene>
    <name evidence="3" type="ORF">SAMN04488026_102849</name>
</gene>
<keyword evidence="2" id="KW-0472">Membrane</keyword>
<sequence length="106" mass="11264">MGADAMAKTTGRIPQAETAEGLGKFMVVGLVLVSALIAASCAGLSLYVGNGWLRTIAIFFATGVASSFVLLLYVIFNEMRKQDPDTQPAISPHAHAQPHERLHKVA</sequence>
<dbReference type="STRING" id="571298.SAMN04488026_102849"/>
<accession>A0A1G8Y8K9</accession>
<evidence type="ECO:0000256" key="2">
    <source>
        <dbReference type="SAM" id="Phobius"/>
    </source>
</evidence>
<dbReference type="AlphaFoldDB" id="A0A1G8Y8K9"/>
<keyword evidence="4" id="KW-1185">Reference proteome</keyword>
<reference evidence="3 4" key="1">
    <citation type="submission" date="2016-10" db="EMBL/GenBank/DDBJ databases">
        <authorList>
            <person name="de Groot N.N."/>
        </authorList>
    </citation>
    <scope>NUCLEOTIDE SEQUENCE [LARGE SCALE GENOMIC DNA]</scope>
    <source>
        <strain evidence="3 4">DSM 25294</strain>
    </source>
</reference>
<evidence type="ECO:0000313" key="3">
    <source>
        <dbReference type="EMBL" id="SDJ99162.1"/>
    </source>
</evidence>
<evidence type="ECO:0000313" key="4">
    <source>
        <dbReference type="Proteomes" id="UP000199382"/>
    </source>
</evidence>
<feature type="region of interest" description="Disordered" evidence="1">
    <location>
        <begin position="83"/>
        <end position="106"/>
    </location>
</feature>
<name>A0A1G8Y8K9_9RHOB</name>
<keyword evidence="2" id="KW-0812">Transmembrane</keyword>
<evidence type="ECO:0000256" key="1">
    <source>
        <dbReference type="SAM" id="MobiDB-lite"/>
    </source>
</evidence>
<feature type="transmembrane region" description="Helical" evidence="2">
    <location>
        <begin position="21"/>
        <end position="46"/>
    </location>
</feature>
<feature type="transmembrane region" description="Helical" evidence="2">
    <location>
        <begin position="52"/>
        <end position="76"/>
    </location>
</feature>